<name>A0A8B8AQM2_CRAVI</name>
<dbReference type="SUPFAM" id="SSF57924">
    <property type="entry name" value="Inhibitor of apoptosis (IAP) repeat"/>
    <property type="match status" value="2"/>
</dbReference>
<dbReference type="PANTHER" id="PTHR10044:SF139">
    <property type="entry name" value="DEATH-ASSOCIATED INHIBITOR OF APOPTOSIS 2"/>
    <property type="match status" value="1"/>
</dbReference>
<proteinExistence type="predicted"/>
<dbReference type="KEGG" id="cvn:111104230"/>
<dbReference type="RefSeq" id="XP_022293782.1">
    <property type="nucleotide sequence ID" value="XM_022438074.1"/>
</dbReference>
<dbReference type="PROSITE" id="PS50143">
    <property type="entry name" value="BIR_REPEAT_2"/>
    <property type="match status" value="2"/>
</dbReference>
<dbReference type="Pfam" id="PF00653">
    <property type="entry name" value="BIR"/>
    <property type="match status" value="2"/>
</dbReference>
<gene>
    <name evidence="2 3" type="primary">LOC111104230</name>
</gene>
<dbReference type="GeneID" id="111104230"/>
<dbReference type="InterPro" id="IPR001370">
    <property type="entry name" value="BIR_rpt"/>
</dbReference>
<dbReference type="AlphaFoldDB" id="A0A8B8AQM2"/>
<dbReference type="Proteomes" id="UP000694844">
    <property type="component" value="Chromosome 7"/>
</dbReference>
<dbReference type="CDD" id="cd00022">
    <property type="entry name" value="BIR"/>
    <property type="match status" value="2"/>
</dbReference>
<dbReference type="SMART" id="SM00238">
    <property type="entry name" value="BIR"/>
    <property type="match status" value="2"/>
</dbReference>
<accession>A0A8B8AQM2</accession>
<dbReference type="GO" id="GO:0005737">
    <property type="term" value="C:cytoplasm"/>
    <property type="evidence" value="ECO:0007669"/>
    <property type="project" value="TreeGrafter"/>
</dbReference>
<sequence>MSGSFKYMYSYYQTFEKRIQTFSEWTGLPNARLMSMAGFFWTANGDHVICFACGIGVKNWNCECDPWEEHLRYKPKCPFLRVGHNAYKQEKKIASYRSFEERLKSFTLSWPGTQFQDPVQMANAGFYYLGNGDNVKCYCCNIQLRSWAPDDLPLKEHAKWKPDCAHVKERLQTESTRKHDFKIAIKADENSPEINAGMFTKSKMSVENKDLEVDGCVNVDDLGEGLSIRTETEGTVELEMETYSLHSSSKSNSPLLNRLQKKTF</sequence>
<dbReference type="Gene3D" id="1.10.1170.10">
    <property type="entry name" value="Inhibitor Of Apoptosis Protein (2mihbC-IAP-1), Chain A"/>
    <property type="match status" value="2"/>
</dbReference>
<dbReference type="GO" id="GO:0005634">
    <property type="term" value="C:nucleus"/>
    <property type="evidence" value="ECO:0007669"/>
    <property type="project" value="TreeGrafter"/>
</dbReference>
<dbReference type="InterPro" id="IPR050784">
    <property type="entry name" value="IAP"/>
</dbReference>
<evidence type="ECO:0000313" key="2">
    <source>
        <dbReference type="RefSeq" id="XP_022293781.1"/>
    </source>
</evidence>
<dbReference type="RefSeq" id="XP_022293781.1">
    <property type="nucleotide sequence ID" value="XM_022438073.1"/>
</dbReference>
<reference evidence="2 3" key="1">
    <citation type="submission" date="2025-04" db="UniProtKB">
        <authorList>
            <consortium name="RefSeq"/>
        </authorList>
    </citation>
    <scope>IDENTIFICATION</scope>
    <source>
        <tissue evidence="2 3">Whole sample</tissue>
    </source>
</reference>
<evidence type="ECO:0000313" key="1">
    <source>
        <dbReference type="Proteomes" id="UP000694844"/>
    </source>
</evidence>
<dbReference type="OrthoDB" id="6063402at2759"/>
<evidence type="ECO:0000313" key="3">
    <source>
        <dbReference type="RefSeq" id="XP_022293782.1"/>
    </source>
</evidence>
<keyword evidence="1" id="KW-1185">Reference proteome</keyword>
<dbReference type="PANTHER" id="PTHR10044">
    <property type="entry name" value="INHIBITOR OF APOPTOSIS"/>
    <property type="match status" value="1"/>
</dbReference>
<protein>
    <submittedName>
        <fullName evidence="2 3">E3 ubiquitin-protein ligase XIAP-like</fullName>
    </submittedName>
</protein>
<organism evidence="1 3">
    <name type="scientific">Crassostrea virginica</name>
    <name type="common">Eastern oyster</name>
    <dbReference type="NCBI Taxonomy" id="6565"/>
    <lineage>
        <taxon>Eukaryota</taxon>
        <taxon>Metazoa</taxon>
        <taxon>Spiralia</taxon>
        <taxon>Lophotrochozoa</taxon>
        <taxon>Mollusca</taxon>
        <taxon>Bivalvia</taxon>
        <taxon>Autobranchia</taxon>
        <taxon>Pteriomorphia</taxon>
        <taxon>Ostreida</taxon>
        <taxon>Ostreoidea</taxon>
        <taxon>Ostreidae</taxon>
        <taxon>Crassostrea</taxon>
    </lineage>
</organism>